<feature type="non-terminal residue" evidence="1">
    <location>
        <position position="1"/>
    </location>
</feature>
<proteinExistence type="predicted"/>
<comment type="caution">
    <text evidence="1">The sequence shown here is derived from an EMBL/GenBank/DDBJ whole genome shotgun (WGS) entry which is preliminary data.</text>
</comment>
<accession>A0A8J2L974</accession>
<dbReference type="EMBL" id="CAJVCH010412004">
    <property type="protein sequence ID" value="CAG7818133.1"/>
    <property type="molecule type" value="Genomic_DNA"/>
</dbReference>
<reference evidence="1" key="1">
    <citation type="submission" date="2021-06" db="EMBL/GenBank/DDBJ databases">
        <authorList>
            <person name="Hodson N. C."/>
            <person name="Mongue J. A."/>
            <person name="Jaron S. K."/>
        </authorList>
    </citation>
    <scope>NUCLEOTIDE SEQUENCE</scope>
</reference>
<dbReference type="Proteomes" id="UP000708208">
    <property type="component" value="Unassembled WGS sequence"/>
</dbReference>
<organism evidence="1 2">
    <name type="scientific">Allacma fusca</name>
    <dbReference type="NCBI Taxonomy" id="39272"/>
    <lineage>
        <taxon>Eukaryota</taxon>
        <taxon>Metazoa</taxon>
        <taxon>Ecdysozoa</taxon>
        <taxon>Arthropoda</taxon>
        <taxon>Hexapoda</taxon>
        <taxon>Collembola</taxon>
        <taxon>Symphypleona</taxon>
        <taxon>Sminthuridae</taxon>
        <taxon>Allacma</taxon>
    </lineage>
</organism>
<sequence>ENCLEVLIDVGRFGPEVTNEDRETCSDIRFKEIGADYAFLSARYKDWLSEEMLTWQASLECCILHNYELLPIVTPSTRRKYSKLPPEGVWVHGTDMVHDGDWSWPGGDSVNARLWGHVKEPPVSLVTTQT</sequence>
<gene>
    <name evidence="1" type="ORF">AFUS01_LOCUS28657</name>
</gene>
<protein>
    <submittedName>
        <fullName evidence="1">Uncharacterized protein</fullName>
    </submittedName>
</protein>
<evidence type="ECO:0000313" key="2">
    <source>
        <dbReference type="Proteomes" id="UP000708208"/>
    </source>
</evidence>
<evidence type="ECO:0000313" key="1">
    <source>
        <dbReference type="EMBL" id="CAG7818133.1"/>
    </source>
</evidence>
<name>A0A8J2L974_9HEXA</name>
<keyword evidence="2" id="KW-1185">Reference proteome</keyword>
<dbReference type="AlphaFoldDB" id="A0A8J2L974"/>
<feature type="non-terminal residue" evidence="1">
    <location>
        <position position="130"/>
    </location>
</feature>